<dbReference type="InterPro" id="IPR041916">
    <property type="entry name" value="Anti_sigma_zinc_sf"/>
</dbReference>
<evidence type="ECO:0000259" key="4">
    <source>
        <dbReference type="Pfam" id="PF13490"/>
    </source>
</evidence>
<dbReference type="Pfam" id="PF13490">
    <property type="entry name" value="zf-HC2"/>
    <property type="match status" value="1"/>
</dbReference>
<keyword evidence="2" id="KW-0804">Transcription</keyword>
<feature type="transmembrane region" description="Helical" evidence="3">
    <location>
        <begin position="107"/>
        <end position="130"/>
    </location>
</feature>
<proteinExistence type="predicted"/>
<dbReference type="Proteomes" id="UP000279275">
    <property type="component" value="Unassembled WGS sequence"/>
</dbReference>
<keyword evidence="1" id="KW-0805">Transcription regulation</keyword>
<evidence type="ECO:0000313" key="5">
    <source>
        <dbReference type="EMBL" id="RMI33981.1"/>
    </source>
</evidence>
<dbReference type="Gene3D" id="1.10.10.1320">
    <property type="entry name" value="Anti-sigma factor, zinc-finger domain"/>
    <property type="match status" value="1"/>
</dbReference>
<evidence type="ECO:0000256" key="3">
    <source>
        <dbReference type="SAM" id="Phobius"/>
    </source>
</evidence>
<dbReference type="RefSeq" id="WP_122186907.1">
    <property type="nucleotide sequence ID" value="NZ_RFFH01000002.1"/>
</dbReference>
<evidence type="ECO:0000256" key="1">
    <source>
        <dbReference type="ARBA" id="ARBA00023015"/>
    </source>
</evidence>
<keyword evidence="3" id="KW-1133">Transmembrane helix</keyword>
<reference evidence="5 6" key="1">
    <citation type="submission" date="2018-10" db="EMBL/GenBank/DDBJ databases">
        <title>Isolation from cow dung.</title>
        <authorList>
            <person name="Ling L."/>
        </authorList>
    </citation>
    <scope>NUCLEOTIDE SEQUENCE [LARGE SCALE GENOMIC DNA]</scope>
    <source>
        <strain evidence="5 6">NEAU-LL90</strain>
    </source>
</reference>
<dbReference type="AlphaFoldDB" id="A0A3M2L8P4"/>
<dbReference type="InterPro" id="IPR027383">
    <property type="entry name" value="Znf_put"/>
</dbReference>
<comment type="caution">
    <text evidence="5">The sequence shown here is derived from an EMBL/GenBank/DDBJ whole genome shotgun (WGS) entry which is preliminary data.</text>
</comment>
<organism evidence="5 6">
    <name type="scientific">Nocardia stercoris</name>
    <dbReference type="NCBI Taxonomy" id="2483361"/>
    <lineage>
        <taxon>Bacteria</taxon>
        <taxon>Bacillati</taxon>
        <taxon>Actinomycetota</taxon>
        <taxon>Actinomycetes</taxon>
        <taxon>Mycobacteriales</taxon>
        <taxon>Nocardiaceae</taxon>
        <taxon>Nocardia</taxon>
    </lineage>
</organism>
<dbReference type="EMBL" id="RFFH01000002">
    <property type="protein sequence ID" value="RMI33981.1"/>
    <property type="molecule type" value="Genomic_DNA"/>
</dbReference>
<protein>
    <submittedName>
        <fullName evidence="5">Zf-HC2 domain-containing protein</fullName>
    </submittedName>
</protein>
<keyword evidence="3" id="KW-0472">Membrane</keyword>
<evidence type="ECO:0000256" key="2">
    <source>
        <dbReference type="ARBA" id="ARBA00023163"/>
    </source>
</evidence>
<keyword evidence="3" id="KW-0812">Transmembrane</keyword>
<sequence>MIDEVASGSDEPVADAYASWDGAYVLGALSAAERREYERHLADCTGCRLAVADLAGVPGLLQRVEPAVALALIEPVAAEPEPEAAPVPSNLLPQLVSGTRARRRRNVALALAGAAAAAVVAVLVAVPATLAVHDHGAPTAVVAEHTMNPVVPTPVSASFRVIAADGGSRIDMTCSYAKSETAYSWRGSLWVVGVDGTESRVADWTALPGTTMSPSGTVALAPDKIKSVQVRSAATNQVVLSSNL</sequence>
<dbReference type="OrthoDB" id="5242431at2"/>
<feature type="domain" description="Putative zinc-finger" evidence="4">
    <location>
        <begin position="22"/>
        <end position="48"/>
    </location>
</feature>
<name>A0A3M2L8P4_9NOCA</name>
<keyword evidence="6" id="KW-1185">Reference proteome</keyword>
<accession>A0A3M2L8P4</accession>
<gene>
    <name evidence="5" type="ORF">EBN03_05855</name>
</gene>
<evidence type="ECO:0000313" key="6">
    <source>
        <dbReference type="Proteomes" id="UP000279275"/>
    </source>
</evidence>